<dbReference type="PANTHER" id="PTHR30417:SF4">
    <property type="entry name" value="1,6-ANHYDRO-N-ACETYLMURAMYL-L-ALANINE AMIDASE AMPD"/>
    <property type="match status" value="1"/>
</dbReference>
<dbReference type="EC" id="3.5.1.28" evidence="5"/>
<dbReference type="SMART" id="SM00644">
    <property type="entry name" value="Ami_2"/>
    <property type="match status" value="1"/>
</dbReference>
<evidence type="ECO:0000259" key="13">
    <source>
        <dbReference type="SMART" id="SM00644"/>
    </source>
</evidence>
<dbReference type="SUPFAM" id="SSF55846">
    <property type="entry name" value="N-acetylmuramoyl-L-alanine amidase-like"/>
    <property type="match status" value="1"/>
</dbReference>
<dbReference type="Gene3D" id="3.40.80.10">
    <property type="entry name" value="Peptidoglycan recognition protein-like"/>
    <property type="match status" value="1"/>
</dbReference>
<keyword evidence="6" id="KW-0963">Cytoplasm</keyword>
<dbReference type="Pfam" id="PF01510">
    <property type="entry name" value="Amidase_2"/>
    <property type="match status" value="1"/>
</dbReference>
<evidence type="ECO:0000313" key="14">
    <source>
        <dbReference type="EMBL" id="MBT1444004.1"/>
    </source>
</evidence>
<evidence type="ECO:0000256" key="12">
    <source>
        <dbReference type="ARBA" id="ARBA00042615"/>
    </source>
</evidence>
<organism evidence="14 15">
    <name type="scientific">Shewanella jiangmenensis</name>
    <dbReference type="NCBI Taxonomy" id="2837387"/>
    <lineage>
        <taxon>Bacteria</taxon>
        <taxon>Pseudomonadati</taxon>
        <taxon>Pseudomonadota</taxon>
        <taxon>Gammaproteobacteria</taxon>
        <taxon>Alteromonadales</taxon>
        <taxon>Shewanellaceae</taxon>
        <taxon>Shewanella</taxon>
    </lineage>
</organism>
<evidence type="ECO:0000256" key="1">
    <source>
        <dbReference type="ARBA" id="ARBA00001561"/>
    </source>
</evidence>
<dbReference type="InterPro" id="IPR002502">
    <property type="entry name" value="Amidase_domain"/>
</dbReference>
<evidence type="ECO:0000256" key="8">
    <source>
        <dbReference type="ARBA" id="ARBA00022801"/>
    </source>
</evidence>
<gene>
    <name evidence="14" type="primary">ampD</name>
    <name evidence="14" type="ORF">KJI95_05645</name>
</gene>
<dbReference type="GO" id="GO:0008745">
    <property type="term" value="F:N-acetylmuramoyl-L-alanine amidase activity"/>
    <property type="evidence" value="ECO:0007669"/>
    <property type="project" value="UniProtKB-EC"/>
</dbReference>
<accession>A0ABS5V2U7</accession>
<evidence type="ECO:0000256" key="10">
    <source>
        <dbReference type="ARBA" id="ARBA00023316"/>
    </source>
</evidence>
<evidence type="ECO:0000256" key="7">
    <source>
        <dbReference type="ARBA" id="ARBA00022723"/>
    </source>
</evidence>
<comment type="caution">
    <text evidence="14">The sequence shown here is derived from an EMBL/GenBank/DDBJ whole genome shotgun (WGS) entry which is preliminary data.</text>
</comment>
<evidence type="ECO:0000256" key="4">
    <source>
        <dbReference type="ARBA" id="ARBA00007553"/>
    </source>
</evidence>
<dbReference type="Proteomes" id="UP001195903">
    <property type="component" value="Unassembled WGS sequence"/>
</dbReference>
<keyword evidence="15" id="KW-1185">Reference proteome</keyword>
<evidence type="ECO:0000256" key="11">
    <source>
        <dbReference type="ARBA" id="ARBA00039257"/>
    </source>
</evidence>
<dbReference type="InterPro" id="IPR051206">
    <property type="entry name" value="NAMLAA_amidase_2"/>
</dbReference>
<comment type="cofactor">
    <cofactor evidence="2">
        <name>Zn(2+)</name>
        <dbReference type="ChEBI" id="CHEBI:29105"/>
    </cofactor>
</comment>
<name>A0ABS5V2U7_9GAMM</name>
<proteinExistence type="inferred from homology"/>
<sequence>MSVCWRDGWLLDARVSPSPFYNARPLGEVSLLVIHNISLPAGQFGLPYIEQLFNGCLDCSVEASFADLRGLEVSAHFLIRRDGELVQFVSCDERAWHAGVSQFDGRNGCNDFAVGVELEGADTTPFTDAQYQQLVLLTAKLMAAYPQISLERIVGHSEIAPGRKTDPGPAFDWPRYLHAVAASLKNAPQLDGKAQRIDLNASHIDVNASAGKAQEEEK</sequence>
<evidence type="ECO:0000256" key="5">
    <source>
        <dbReference type="ARBA" id="ARBA00011901"/>
    </source>
</evidence>
<keyword evidence="8 14" id="KW-0378">Hydrolase</keyword>
<protein>
    <recommendedName>
        <fullName evidence="11">1,6-anhydro-N-acetylmuramyl-L-alanine amidase AmpD</fullName>
        <ecNumber evidence="5">3.5.1.28</ecNumber>
    </recommendedName>
    <alternativeName>
        <fullName evidence="12">N-acetylmuramoyl-L-alanine amidase</fullName>
    </alternativeName>
</protein>
<evidence type="ECO:0000313" key="15">
    <source>
        <dbReference type="Proteomes" id="UP001195903"/>
    </source>
</evidence>
<evidence type="ECO:0000256" key="2">
    <source>
        <dbReference type="ARBA" id="ARBA00001947"/>
    </source>
</evidence>
<reference evidence="14 15" key="1">
    <citation type="submission" date="2021-05" db="EMBL/GenBank/DDBJ databases">
        <title>Shewanella sp. JM162201.</title>
        <authorList>
            <person name="Xu S."/>
            <person name="Li A."/>
        </authorList>
    </citation>
    <scope>NUCLEOTIDE SEQUENCE [LARGE SCALE GENOMIC DNA]</scope>
    <source>
        <strain evidence="14 15">JM162201</strain>
    </source>
</reference>
<keyword evidence="9" id="KW-0862">Zinc</keyword>
<dbReference type="NCBIfam" id="NF008758">
    <property type="entry name" value="PRK11789.1"/>
    <property type="match status" value="1"/>
</dbReference>
<dbReference type="InterPro" id="IPR036505">
    <property type="entry name" value="Amidase/PGRP_sf"/>
</dbReference>
<evidence type="ECO:0000256" key="3">
    <source>
        <dbReference type="ARBA" id="ARBA00004496"/>
    </source>
</evidence>
<keyword evidence="7" id="KW-0479">Metal-binding</keyword>
<dbReference type="EMBL" id="JAHEPS010000002">
    <property type="protein sequence ID" value="MBT1444004.1"/>
    <property type="molecule type" value="Genomic_DNA"/>
</dbReference>
<comment type="subcellular location">
    <subcellularLocation>
        <location evidence="3">Cytoplasm</location>
    </subcellularLocation>
</comment>
<comment type="similarity">
    <text evidence="4">Belongs to the N-acetylmuramoyl-L-alanine amidase 2 family.</text>
</comment>
<evidence type="ECO:0000256" key="9">
    <source>
        <dbReference type="ARBA" id="ARBA00022833"/>
    </source>
</evidence>
<feature type="domain" description="N-acetylmuramoyl-L-alanine amidase" evidence="13">
    <location>
        <begin position="18"/>
        <end position="168"/>
    </location>
</feature>
<comment type="catalytic activity">
    <reaction evidence="1">
        <text>Hydrolyzes the link between N-acetylmuramoyl residues and L-amino acid residues in certain cell-wall glycopeptides.</text>
        <dbReference type="EC" id="3.5.1.28"/>
    </reaction>
</comment>
<dbReference type="CDD" id="cd06583">
    <property type="entry name" value="PGRP"/>
    <property type="match status" value="1"/>
</dbReference>
<keyword evidence="10" id="KW-0961">Cell wall biogenesis/degradation</keyword>
<evidence type="ECO:0000256" key="6">
    <source>
        <dbReference type="ARBA" id="ARBA00022490"/>
    </source>
</evidence>
<dbReference type="PANTHER" id="PTHR30417">
    <property type="entry name" value="N-ACETYLMURAMOYL-L-ALANINE AMIDASE AMID"/>
    <property type="match status" value="1"/>
</dbReference>